<evidence type="ECO:0000256" key="2">
    <source>
        <dbReference type="ARBA" id="ARBA00023125"/>
    </source>
</evidence>
<sequence length="247" mass="26919">MSRPRRALIRSSPIPLHEQLARILRGRIVSGDWGPGQRIPSENELALDFGISRMTARQVLVRLSDEGLLRRVQGKGTYVAGDDSSRNGAEDHVGIRARLERQHPDAAVEGIDVARVSAEPDVVRALRLEPTATVHRVSWIRRSGAVPVSAGEIFVPDHPVADIPDDISLARLPPALAAQHGRSVDTVTEVLHAAVSTAPLSDLLGITDGAPLLVVEQTMTAHEAAPVEYSRTFFRGDLVRWETTTHF</sequence>
<dbReference type="GO" id="GO:0003677">
    <property type="term" value="F:DNA binding"/>
    <property type="evidence" value="ECO:0007669"/>
    <property type="project" value="UniProtKB-KW"/>
</dbReference>
<organism evidence="5 6">
    <name type="scientific">Schumannella luteola</name>
    <dbReference type="NCBI Taxonomy" id="472059"/>
    <lineage>
        <taxon>Bacteria</taxon>
        <taxon>Bacillati</taxon>
        <taxon>Actinomycetota</taxon>
        <taxon>Actinomycetes</taxon>
        <taxon>Micrococcales</taxon>
        <taxon>Microbacteriaceae</taxon>
        <taxon>Schumannella</taxon>
    </lineage>
</organism>
<dbReference type="Pfam" id="PF00392">
    <property type="entry name" value="GntR"/>
    <property type="match status" value="1"/>
</dbReference>
<dbReference type="InterPro" id="IPR036388">
    <property type="entry name" value="WH-like_DNA-bd_sf"/>
</dbReference>
<dbReference type="PRINTS" id="PR00035">
    <property type="entry name" value="HTHGNTR"/>
</dbReference>
<dbReference type="EMBL" id="JACBZY010000001">
    <property type="protein sequence ID" value="NYH00757.1"/>
    <property type="molecule type" value="Genomic_DNA"/>
</dbReference>
<dbReference type="SMART" id="SM00345">
    <property type="entry name" value="HTH_GNTR"/>
    <property type="match status" value="1"/>
</dbReference>
<evidence type="ECO:0000259" key="4">
    <source>
        <dbReference type="PROSITE" id="PS50949"/>
    </source>
</evidence>
<dbReference type="InterPro" id="IPR028978">
    <property type="entry name" value="Chorismate_lyase_/UTRA_dom_sf"/>
</dbReference>
<evidence type="ECO:0000313" key="6">
    <source>
        <dbReference type="Proteomes" id="UP000553888"/>
    </source>
</evidence>
<dbReference type="InterPro" id="IPR036390">
    <property type="entry name" value="WH_DNA-bd_sf"/>
</dbReference>
<dbReference type="InterPro" id="IPR011663">
    <property type="entry name" value="UTRA"/>
</dbReference>
<keyword evidence="1" id="KW-0805">Transcription regulation</keyword>
<keyword evidence="3" id="KW-0804">Transcription</keyword>
<dbReference type="SUPFAM" id="SSF64288">
    <property type="entry name" value="Chorismate lyase-like"/>
    <property type="match status" value="1"/>
</dbReference>
<dbReference type="SMART" id="SM00866">
    <property type="entry name" value="UTRA"/>
    <property type="match status" value="1"/>
</dbReference>
<dbReference type="Pfam" id="PF07702">
    <property type="entry name" value="UTRA"/>
    <property type="match status" value="1"/>
</dbReference>
<dbReference type="CDD" id="cd07377">
    <property type="entry name" value="WHTH_GntR"/>
    <property type="match status" value="1"/>
</dbReference>
<dbReference type="InterPro" id="IPR050679">
    <property type="entry name" value="Bact_HTH_transcr_reg"/>
</dbReference>
<name>A0A852YCP9_9MICO</name>
<dbReference type="SUPFAM" id="SSF46785">
    <property type="entry name" value="Winged helix' DNA-binding domain"/>
    <property type="match status" value="1"/>
</dbReference>
<proteinExistence type="predicted"/>
<feature type="domain" description="HTH gntR-type" evidence="4">
    <location>
        <begin position="14"/>
        <end position="82"/>
    </location>
</feature>
<gene>
    <name evidence="5" type="ORF">BJ979_003382</name>
</gene>
<dbReference type="PANTHER" id="PTHR44846:SF1">
    <property type="entry name" value="MANNOSYL-D-GLYCERATE TRANSPORT_METABOLISM SYSTEM REPRESSOR MNGR-RELATED"/>
    <property type="match status" value="1"/>
</dbReference>
<dbReference type="GO" id="GO:0045892">
    <property type="term" value="P:negative regulation of DNA-templated transcription"/>
    <property type="evidence" value="ECO:0007669"/>
    <property type="project" value="TreeGrafter"/>
</dbReference>
<reference evidence="5 6" key="1">
    <citation type="submission" date="2020-07" db="EMBL/GenBank/DDBJ databases">
        <title>Sequencing the genomes of 1000 actinobacteria strains.</title>
        <authorList>
            <person name="Klenk H.-P."/>
        </authorList>
    </citation>
    <scope>NUCLEOTIDE SEQUENCE [LARGE SCALE GENOMIC DNA]</scope>
    <source>
        <strain evidence="5 6">DSM 23141</strain>
    </source>
</reference>
<accession>A0A852YCP9</accession>
<dbReference type="Gene3D" id="1.10.10.10">
    <property type="entry name" value="Winged helix-like DNA-binding domain superfamily/Winged helix DNA-binding domain"/>
    <property type="match status" value="1"/>
</dbReference>
<protein>
    <submittedName>
        <fullName evidence="5">GntR family transcriptional regulator</fullName>
    </submittedName>
</protein>
<dbReference type="RefSeq" id="WP_179569767.1">
    <property type="nucleotide sequence ID" value="NZ_JACBZY010000001.1"/>
</dbReference>
<evidence type="ECO:0000256" key="1">
    <source>
        <dbReference type="ARBA" id="ARBA00023015"/>
    </source>
</evidence>
<dbReference type="PROSITE" id="PS50949">
    <property type="entry name" value="HTH_GNTR"/>
    <property type="match status" value="1"/>
</dbReference>
<evidence type="ECO:0000256" key="3">
    <source>
        <dbReference type="ARBA" id="ARBA00023163"/>
    </source>
</evidence>
<dbReference type="GO" id="GO:0003700">
    <property type="term" value="F:DNA-binding transcription factor activity"/>
    <property type="evidence" value="ECO:0007669"/>
    <property type="project" value="InterPro"/>
</dbReference>
<keyword evidence="6" id="KW-1185">Reference proteome</keyword>
<dbReference type="Proteomes" id="UP000553888">
    <property type="component" value="Unassembled WGS sequence"/>
</dbReference>
<comment type="caution">
    <text evidence="5">The sequence shown here is derived from an EMBL/GenBank/DDBJ whole genome shotgun (WGS) entry which is preliminary data.</text>
</comment>
<keyword evidence="2" id="KW-0238">DNA-binding</keyword>
<dbReference type="Gene3D" id="3.40.1410.10">
    <property type="entry name" value="Chorismate lyase-like"/>
    <property type="match status" value="1"/>
</dbReference>
<dbReference type="PANTHER" id="PTHR44846">
    <property type="entry name" value="MANNOSYL-D-GLYCERATE TRANSPORT/METABOLISM SYSTEM REPRESSOR MNGR-RELATED"/>
    <property type="match status" value="1"/>
</dbReference>
<dbReference type="InterPro" id="IPR000524">
    <property type="entry name" value="Tscrpt_reg_HTH_GntR"/>
</dbReference>
<evidence type="ECO:0000313" key="5">
    <source>
        <dbReference type="EMBL" id="NYH00757.1"/>
    </source>
</evidence>
<dbReference type="AlphaFoldDB" id="A0A852YCP9"/>